<proteinExistence type="predicted"/>
<sequence length="35" mass="4172">MVVEGIFRDIQKDRIDISLLPRDMEDILKSIKRID</sequence>
<reference evidence="1" key="1">
    <citation type="journal article" date="2014" name="Front. Microbiol.">
        <title>High frequency of phylogenetically diverse reductive dehalogenase-homologous genes in deep subseafloor sedimentary metagenomes.</title>
        <authorList>
            <person name="Kawai M."/>
            <person name="Futagami T."/>
            <person name="Toyoda A."/>
            <person name="Takaki Y."/>
            <person name="Nishi S."/>
            <person name="Hori S."/>
            <person name="Arai W."/>
            <person name="Tsubouchi T."/>
            <person name="Morono Y."/>
            <person name="Uchiyama I."/>
            <person name="Ito T."/>
            <person name="Fujiyama A."/>
            <person name="Inagaki F."/>
            <person name="Takami H."/>
        </authorList>
    </citation>
    <scope>NUCLEOTIDE SEQUENCE</scope>
    <source>
        <strain evidence="1">Expedition CK06-06</strain>
    </source>
</reference>
<organism evidence="1">
    <name type="scientific">marine sediment metagenome</name>
    <dbReference type="NCBI Taxonomy" id="412755"/>
    <lineage>
        <taxon>unclassified sequences</taxon>
        <taxon>metagenomes</taxon>
        <taxon>ecological metagenomes</taxon>
    </lineage>
</organism>
<gene>
    <name evidence="1" type="ORF">S06H3_25007</name>
</gene>
<dbReference type="EMBL" id="BARV01014195">
    <property type="protein sequence ID" value="GAI30171.1"/>
    <property type="molecule type" value="Genomic_DNA"/>
</dbReference>
<accession>X1NIX1</accession>
<dbReference type="AlphaFoldDB" id="X1NIX1"/>
<comment type="caution">
    <text evidence="1">The sequence shown here is derived from an EMBL/GenBank/DDBJ whole genome shotgun (WGS) entry which is preliminary data.</text>
</comment>
<feature type="non-terminal residue" evidence="1">
    <location>
        <position position="35"/>
    </location>
</feature>
<protein>
    <submittedName>
        <fullName evidence="1">Uncharacterized protein</fullName>
    </submittedName>
</protein>
<name>X1NIX1_9ZZZZ</name>
<evidence type="ECO:0000313" key="1">
    <source>
        <dbReference type="EMBL" id="GAI30171.1"/>
    </source>
</evidence>